<proteinExistence type="predicted"/>
<dbReference type="EMBL" id="UZAM01006632">
    <property type="protein sequence ID" value="VDO92222.1"/>
    <property type="molecule type" value="Genomic_DNA"/>
</dbReference>
<reference evidence="3" key="1">
    <citation type="submission" date="2016-06" db="UniProtKB">
        <authorList>
            <consortium name="WormBaseParasite"/>
        </authorList>
    </citation>
    <scope>IDENTIFICATION</scope>
</reference>
<sequence length="112" mass="12252">MHGRRCSLLDAASAAVVVDWHCQHVIDLHQLCRARWCRPVRRSVVRFRQRLLLRLATATAAAQCSIGGRGGHSLVGELSSVRLVVSSCLAVWCRGGGGGGHSFKVDHRWNGQ</sequence>
<reference evidence="1 2" key="2">
    <citation type="submission" date="2018-11" db="EMBL/GenBank/DDBJ databases">
        <authorList>
            <consortium name="Pathogen Informatics"/>
        </authorList>
    </citation>
    <scope>NUCLEOTIDE SEQUENCE [LARGE SCALE GENOMIC DNA]</scope>
</reference>
<protein>
    <submittedName>
        <fullName evidence="3">Secreted protein</fullName>
    </submittedName>
</protein>
<name>A0A183IB20_9BILA</name>
<evidence type="ECO:0000313" key="2">
    <source>
        <dbReference type="Proteomes" id="UP000270296"/>
    </source>
</evidence>
<accession>A0A183IB20</accession>
<dbReference type="Proteomes" id="UP000270296">
    <property type="component" value="Unassembled WGS sequence"/>
</dbReference>
<organism evidence="3">
    <name type="scientific">Soboliphyme baturini</name>
    <dbReference type="NCBI Taxonomy" id="241478"/>
    <lineage>
        <taxon>Eukaryota</taxon>
        <taxon>Metazoa</taxon>
        <taxon>Ecdysozoa</taxon>
        <taxon>Nematoda</taxon>
        <taxon>Enoplea</taxon>
        <taxon>Dorylaimia</taxon>
        <taxon>Dioctophymatida</taxon>
        <taxon>Dioctophymatoidea</taxon>
        <taxon>Soboliphymatidae</taxon>
        <taxon>Soboliphyme</taxon>
    </lineage>
</organism>
<evidence type="ECO:0000313" key="3">
    <source>
        <dbReference type="WBParaSite" id="SBAD_0000083701-mRNA-1"/>
    </source>
</evidence>
<keyword evidence="2" id="KW-1185">Reference proteome</keyword>
<dbReference type="WBParaSite" id="SBAD_0000083701-mRNA-1">
    <property type="protein sequence ID" value="SBAD_0000083701-mRNA-1"/>
    <property type="gene ID" value="SBAD_0000083701"/>
</dbReference>
<dbReference type="AlphaFoldDB" id="A0A183IB20"/>
<gene>
    <name evidence="1" type="ORF">SBAD_LOCUS814</name>
</gene>
<evidence type="ECO:0000313" key="1">
    <source>
        <dbReference type="EMBL" id="VDO92222.1"/>
    </source>
</evidence>